<dbReference type="AlphaFoldDB" id="A0A9Q1ID80"/>
<dbReference type="PANTHER" id="PTHR19446">
    <property type="entry name" value="REVERSE TRANSCRIPTASES"/>
    <property type="match status" value="1"/>
</dbReference>
<sequence>MGLGPSFIRWVKILYFEGGSRVNINGHISGLVRQRSGVRQGCPLSPLLYVLYMEPFAAVVRADPLVDGLLVPGSGGRMVKIAQDADDTALFLQSDRALLRALTLLDQFGEASGVSLNRGKSTVAFFGGWKGRQEVLGGLMPSRGPMKILGVSFVADGAAQLNWRERLGKVQQALGRWKGRNLSFVADEAFGAVVDEQDAESRTSAMALSPCGAVDQEGANGRGG</sequence>
<reference evidence="2" key="1">
    <citation type="journal article" date="2023" name="Science">
        <title>Genome structures resolve the early diversification of teleost fishes.</title>
        <authorList>
            <person name="Parey E."/>
            <person name="Louis A."/>
            <person name="Montfort J."/>
            <person name="Bouchez O."/>
            <person name="Roques C."/>
            <person name="Iampietro C."/>
            <person name="Lluch J."/>
            <person name="Castinel A."/>
            <person name="Donnadieu C."/>
            <person name="Desvignes T."/>
            <person name="Floi Bucao C."/>
            <person name="Jouanno E."/>
            <person name="Wen M."/>
            <person name="Mejri S."/>
            <person name="Dirks R."/>
            <person name="Jansen H."/>
            <person name="Henkel C."/>
            <person name="Chen W.J."/>
            <person name="Zahm M."/>
            <person name="Cabau C."/>
            <person name="Klopp C."/>
            <person name="Thompson A.W."/>
            <person name="Robinson-Rechavi M."/>
            <person name="Braasch I."/>
            <person name="Lecointre G."/>
            <person name="Bobe J."/>
            <person name="Postlethwait J.H."/>
            <person name="Berthelot C."/>
            <person name="Roest Crollius H."/>
            <person name="Guiguen Y."/>
        </authorList>
    </citation>
    <scope>NUCLEOTIDE SEQUENCE</scope>
    <source>
        <strain evidence="2">WJC10195</strain>
    </source>
</reference>
<evidence type="ECO:0000313" key="2">
    <source>
        <dbReference type="EMBL" id="KAJ8335384.1"/>
    </source>
</evidence>
<gene>
    <name evidence="2" type="ORF">SKAU_G00387260</name>
</gene>
<accession>A0A9Q1ID80</accession>
<keyword evidence="3" id="KW-1185">Reference proteome</keyword>
<evidence type="ECO:0000259" key="1">
    <source>
        <dbReference type="PROSITE" id="PS50878"/>
    </source>
</evidence>
<comment type="caution">
    <text evidence="2">The sequence shown here is derived from an EMBL/GenBank/DDBJ whole genome shotgun (WGS) entry which is preliminary data.</text>
</comment>
<dbReference type="PROSITE" id="PS50878">
    <property type="entry name" value="RT_POL"/>
    <property type="match status" value="1"/>
</dbReference>
<dbReference type="Pfam" id="PF00078">
    <property type="entry name" value="RVT_1"/>
    <property type="match status" value="1"/>
</dbReference>
<dbReference type="OrthoDB" id="8948172at2759"/>
<evidence type="ECO:0000313" key="3">
    <source>
        <dbReference type="Proteomes" id="UP001152622"/>
    </source>
</evidence>
<proteinExistence type="predicted"/>
<organism evidence="2 3">
    <name type="scientific">Synaphobranchus kaupii</name>
    <name type="common">Kaup's arrowtooth eel</name>
    <dbReference type="NCBI Taxonomy" id="118154"/>
    <lineage>
        <taxon>Eukaryota</taxon>
        <taxon>Metazoa</taxon>
        <taxon>Chordata</taxon>
        <taxon>Craniata</taxon>
        <taxon>Vertebrata</taxon>
        <taxon>Euteleostomi</taxon>
        <taxon>Actinopterygii</taxon>
        <taxon>Neopterygii</taxon>
        <taxon>Teleostei</taxon>
        <taxon>Anguilliformes</taxon>
        <taxon>Synaphobranchidae</taxon>
        <taxon>Synaphobranchus</taxon>
    </lineage>
</organism>
<feature type="domain" description="Reverse transcriptase" evidence="1">
    <location>
        <begin position="1"/>
        <end position="153"/>
    </location>
</feature>
<dbReference type="InterPro" id="IPR000477">
    <property type="entry name" value="RT_dom"/>
</dbReference>
<protein>
    <recommendedName>
        <fullName evidence="1">Reverse transcriptase domain-containing protein</fullName>
    </recommendedName>
</protein>
<dbReference type="EMBL" id="JAINUF010000020">
    <property type="protein sequence ID" value="KAJ8335384.1"/>
    <property type="molecule type" value="Genomic_DNA"/>
</dbReference>
<name>A0A9Q1ID80_SYNKA</name>
<dbReference type="Proteomes" id="UP001152622">
    <property type="component" value="Chromosome 20"/>
</dbReference>